<evidence type="ECO:0000313" key="3">
    <source>
        <dbReference type="EMBL" id="TWT59739.1"/>
    </source>
</evidence>
<feature type="region of interest" description="Disordered" evidence="1">
    <location>
        <begin position="349"/>
        <end position="372"/>
    </location>
</feature>
<dbReference type="SMART" id="SM00306">
    <property type="entry name" value="HintN"/>
    <property type="match status" value="1"/>
</dbReference>
<dbReference type="RefSeq" id="WP_146501935.1">
    <property type="nucleotide sequence ID" value="NZ_SJPG01000001.1"/>
</dbReference>
<dbReference type="GO" id="GO:0016539">
    <property type="term" value="P:intein-mediated protein splicing"/>
    <property type="evidence" value="ECO:0007669"/>
    <property type="project" value="InterPro"/>
</dbReference>
<dbReference type="SUPFAM" id="SSF51294">
    <property type="entry name" value="Hedgehog/intein (Hint) domain"/>
    <property type="match status" value="1"/>
</dbReference>
<comment type="caution">
    <text evidence="3">The sequence shown here is derived from an EMBL/GenBank/DDBJ whole genome shotgun (WGS) entry which is preliminary data.</text>
</comment>
<accession>A0A5C5XAQ6</accession>
<dbReference type="Pfam" id="PF07591">
    <property type="entry name" value="PT-HINT"/>
    <property type="match status" value="1"/>
</dbReference>
<organism evidence="3 4">
    <name type="scientific">Rubinisphaera italica</name>
    <dbReference type="NCBI Taxonomy" id="2527969"/>
    <lineage>
        <taxon>Bacteria</taxon>
        <taxon>Pseudomonadati</taxon>
        <taxon>Planctomycetota</taxon>
        <taxon>Planctomycetia</taxon>
        <taxon>Planctomycetales</taxon>
        <taxon>Planctomycetaceae</taxon>
        <taxon>Rubinisphaera</taxon>
    </lineage>
</organism>
<dbReference type="PROSITE" id="PS50817">
    <property type="entry name" value="INTEIN_N_TER"/>
    <property type="match status" value="1"/>
</dbReference>
<name>A0A5C5XAQ6_9PLAN</name>
<proteinExistence type="predicted"/>
<evidence type="ECO:0000259" key="2">
    <source>
        <dbReference type="SMART" id="SM00306"/>
    </source>
</evidence>
<dbReference type="InterPro" id="IPR036844">
    <property type="entry name" value="Hint_dom_sf"/>
</dbReference>
<dbReference type="OrthoDB" id="285999at2"/>
<dbReference type="EMBL" id="SJPG01000001">
    <property type="protein sequence ID" value="TWT59739.1"/>
    <property type="molecule type" value="Genomic_DNA"/>
</dbReference>
<protein>
    <recommendedName>
        <fullName evidence="2">Hint domain-containing protein</fullName>
    </recommendedName>
</protein>
<dbReference type="InterPro" id="IPR006141">
    <property type="entry name" value="Intein_N"/>
</dbReference>
<reference evidence="3 4" key="1">
    <citation type="submission" date="2019-02" db="EMBL/GenBank/DDBJ databases">
        <title>Deep-cultivation of Planctomycetes and their phenomic and genomic characterization uncovers novel biology.</title>
        <authorList>
            <person name="Wiegand S."/>
            <person name="Jogler M."/>
            <person name="Boedeker C."/>
            <person name="Pinto D."/>
            <person name="Vollmers J."/>
            <person name="Rivas-Marin E."/>
            <person name="Kohn T."/>
            <person name="Peeters S.H."/>
            <person name="Heuer A."/>
            <person name="Rast P."/>
            <person name="Oberbeckmann S."/>
            <person name="Bunk B."/>
            <person name="Jeske O."/>
            <person name="Meyerdierks A."/>
            <person name="Storesund J.E."/>
            <person name="Kallscheuer N."/>
            <person name="Luecker S."/>
            <person name="Lage O.M."/>
            <person name="Pohl T."/>
            <person name="Merkel B.J."/>
            <person name="Hornburger P."/>
            <person name="Mueller R.-W."/>
            <person name="Bruemmer F."/>
            <person name="Labrenz M."/>
            <person name="Spormann A.M."/>
            <person name="Op Den Camp H."/>
            <person name="Overmann J."/>
            <person name="Amann R."/>
            <person name="Jetten M.S.M."/>
            <person name="Mascher T."/>
            <person name="Medema M.H."/>
            <person name="Devos D.P."/>
            <person name="Kaster A.-K."/>
            <person name="Ovreas L."/>
            <person name="Rohde M."/>
            <person name="Galperin M.Y."/>
            <person name="Jogler C."/>
        </authorList>
    </citation>
    <scope>NUCLEOTIDE SEQUENCE [LARGE SCALE GENOMIC DNA]</scope>
    <source>
        <strain evidence="3 4">Pan54</strain>
    </source>
</reference>
<feature type="domain" description="Hint" evidence="2">
    <location>
        <begin position="393"/>
        <end position="488"/>
    </location>
</feature>
<dbReference type="AlphaFoldDB" id="A0A5C5XAQ6"/>
<evidence type="ECO:0000256" key="1">
    <source>
        <dbReference type="SAM" id="MobiDB-lite"/>
    </source>
</evidence>
<dbReference type="InterPro" id="IPR003587">
    <property type="entry name" value="Hint_dom_N"/>
</dbReference>
<dbReference type="CDD" id="cd00081">
    <property type="entry name" value="Hint"/>
    <property type="match status" value="1"/>
</dbReference>
<evidence type="ECO:0000313" key="4">
    <source>
        <dbReference type="Proteomes" id="UP000316095"/>
    </source>
</evidence>
<keyword evidence="4" id="KW-1185">Reference proteome</keyword>
<sequence>MSEADRQQKLNELESRRNKLDQWYRELDAFNNGTSKFSELHIRREISTEENIIADIEAELGASTATQENSNRRRANEIQAEILKIDQTIRLIKKDIKQVESDLEWAESYIPYFNKPDPGYLRSILSSLNADLAYYQSVRQRLVNELNRLGEEATNGSTQAPTEQEILDAYLRGIGKGIGLDGINSAIEFGVGVQNAVINYDETYSSAGEFIYNAADFIYNNAGSVVDVAQLQSELSWQMAHNYDGVMAILLNGDTSDSEGMSEDLKSALLSAHEAYTSILNDIEEYLEGLDELEKAELKGRIIGNIVMAVLEALASGGVAAAGKAAKSGKFLNKIDDYLPQGTLKNKPIMADGSSPSISGNKTPDGIETDGKTAQGAFDEAKTNGLPIFNQLPSCFVAGTPILTPAGSIPIEQIQIGDIVWSKNEYHPNGDLLPRKVEKTFVLTAPVMLVCAGGQTIKTTPEHPFYVDEKGWVPVKDLIEGDLLVSHDGSVTPISAVINSGELNTVYNFRVAEDHTYFVGDEFWGFSVWVHNTYSIQPIPGDIVNGQQVYGIWDDTLNGGQGGWVLNSNTNKPVRSTSQQNLGNVADNANKLSNLPANPTFNSNFPSKVRHKLSWLGGAVRKAKDGGIDDAKALAEAAYRSGNGRVGAPVGQGHSYAVYFEDGPVTWVFLPNGEFISMRKN</sequence>
<dbReference type="Gene3D" id="2.170.16.10">
    <property type="entry name" value="Hedgehog/Intein (Hint) domain"/>
    <property type="match status" value="1"/>
</dbReference>
<gene>
    <name evidence="3" type="ORF">Pan54_04490</name>
</gene>
<dbReference type="Proteomes" id="UP000316095">
    <property type="component" value="Unassembled WGS sequence"/>
</dbReference>